<keyword evidence="5" id="KW-0143">Chaperone</keyword>
<keyword evidence="4 5" id="KW-0811">Translocation</keyword>
<dbReference type="GO" id="GO:0015031">
    <property type="term" value="P:protein transport"/>
    <property type="evidence" value="ECO:0007669"/>
    <property type="project" value="UniProtKB-UniRule"/>
</dbReference>
<dbReference type="RefSeq" id="WP_126776055.1">
    <property type="nucleotide sequence ID" value="NZ_PIPM01000002.1"/>
</dbReference>
<dbReference type="GO" id="GO:0051262">
    <property type="term" value="P:protein tetramerization"/>
    <property type="evidence" value="ECO:0007669"/>
    <property type="project" value="InterPro"/>
</dbReference>
<dbReference type="Proteomes" id="UP000288405">
    <property type="component" value="Unassembled WGS sequence"/>
</dbReference>
<evidence type="ECO:0000313" key="6">
    <source>
        <dbReference type="EMBL" id="RUO35676.1"/>
    </source>
</evidence>
<dbReference type="GO" id="GO:0051082">
    <property type="term" value="F:unfolded protein binding"/>
    <property type="evidence" value="ECO:0007669"/>
    <property type="project" value="InterPro"/>
</dbReference>
<dbReference type="NCBIfam" id="TIGR00809">
    <property type="entry name" value="secB"/>
    <property type="match status" value="1"/>
</dbReference>
<comment type="similarity">
    <text evidence="1 5">Belongs to the SecB family.</text>
</comment>
<evidence type="ECO:0000313" key="7">
    <source>
        <dbReference type="Proteomes" id="UP000288405"/>
    </source>
</evidence>
<protein>
    <recommendedName>
        <fullName evidence="5">Protein-export protein SecB</fullName>
    </recommendedName>
</protein>
<dbReference type="GO" id="GO:0006457">
    <property type="term" value="P:protein folding"/>
    <property type="evidence" value="ECO:0007669"/>
    <property type="project" value="UniProtKB-UniRule"/>
</dbReference>
<comment type="function">
    <text evidence="5">One of the proteins required for the normal export of preproteins out of the cell cytoplasm. It is a molecular chaperone that binds to a subset of precursor proteins, maintaining them in a translocation-competent state. It also specifically binds to its receptor SecA.</text>
</comment>
<keyword evidence="7" id="KW-1185">Reference proteome</keyword>
<comment type="caution">
    <text evidence="6">The sequence shown here is derived from an EMBL/GenBank/DDBJ whole genome shotgun (WGS) entry which is preliminary data.</text>
</comment>
<dbReference type="InterPro" id="IPR003708">
    <property type="entry name" value="SecB"/>
</dbReference>
<reference evidence="6 7" key="1">
    <citation type="journal article" date="2011" name="Front. Microbiol.">
        <title>Genomic signatures of strain selection and enhancement in Bacillus atrophaeus var. globigii, a historical biowarfare simulant.</title>
        <authorList>
            <person name="Gibbons H.S."/>
            <person name="Broomall S.M."/>
            <person name="McNew L.A."/>
            <person name="Daligault H."/>
            <person name="Chapman C."/>
            <person name="Bruce D."/>
            <person name="Karavis M."/>
            <person name="Krepps M."/>
            <person name="McGregor P.A."/>
            <person name="Hong C."/>
            <person name="Park K.H."/>
            <person name="Akmal A."/>
            <person name="Feldman A."/>
            <person name="Lin J.S."/>
            <person name="Chang W.E."/>
            <person name="Higgs B.W."/>
            <person name="Demirev P."/>
            <person name="Lindquist J."/>
            <person name="Liem A."/>
            <person name="Fochler E."/>
            <person name="Read T.D."/>
            <person name="Tapia R."/>
            <person name="Johnson S."/>
            <person name="Bishop-Lilly K.A."/>
            <person name="Detter C."/>
            <person name="Han C."/>
            <person name="Sozhamannan S."/>
            <person name="Rosenzweig C.N."/>
            <person name="Skowronski E.W."/>
        </authorList>
    </citation>
    <scope>NUCLEOTIDE SEQUENCE [LARGE SCALE GENOMIC DNA]</scope>
    <source>
        <strain evidence="6 7">GYP-17</strain>
    </source>
</reference>
<organism evidence="6 7">
    <name type="scientific">Aliidiomarina sanyensis</name>
    <dbReference type="NCBI Taxonomy" id="1249555"/>
    <lineage>
        <taxon>Bacteria</taxon>
        <taxon>Pseudomonadati</taxon>
        <taxon>Pseudomonadota</taxon>
        <taxon>Gammaproteobacteria</taxon>
        <taxon>Alteromonadales</taxon>
        <taxon>Idiomarinaceae</taxon>
        <taxon>Aliidiomarina</taxon>
    </lineage>
</organism>
<dbReference type="SUPFAM" id="SSF54611">
    <property type="entry name" value="SecB-like"/>
    <property type="match status" value="1"/>
</dbReference>
<gene>
    <name evidence="5" type="primary">secB</name>
    <name evidence="6" type="ORF">CWE11_02645</name>
</gene>
<dbReference type="PANTHER" id="PTHR36918">
    <property type="match status" value="1"/>
</dbReference>
<dbReference type="PANTHER" id="PTHR36918:SF1">
    <property type="entry name" value="PROTEIN-EXPORT PROTEIN SECB"/>
    <property type="match status" value="1"/>
</dbReference>
<keyword evidence="5" id="KW-0963">Cytoplasm</keyword>
<dbReference type="PRINTS" id="PR01594">
    <property type="entry name" value="SECBCHAPRONE"/>
</dbReference>
<dbReference type="Pfam" id="PF02556">
    <property type="entry name" value="SecB"/>
    <property type="match status" value="1"/>
</dbReference>
<evidence type="ECO:0000256" key="4">
    <source>
        <dbReference type="ARBA" id="ARBA00023010"/>
    </source>
</evidence>
<dbReference type="AlphaFoldDB" id="A0A432WPE9"/>
<keyword evidence="2 5" id="KW-0813">Transport</keyword>
<dbReference type="InterPro" id="IPR035958">
    <property type="entry name" value="SecB-like_sf"/>
</dbReference>
<comment type="subunit">
    <text evidence="5">Homotetramer, a dimer of dimers. One homotetramer interacts with 1 SecA dimer.</text>
</comment>
<dbReference type="EMBL" id="PIPM01000002">
    <property type="protein sequence ID" value="RUO35676.1"/>
    <property type="molecule type" value="Genomic_DNA"/>
</dbReference>
<sequence length="171" mass="18799">MADEQQNAQANGAAQNEQQKAQFQIQRIYLKDVSFEAPNSPEIFRKEWKPELSVDMNVANNKLGDGVHEVVLTLTVKNKVGDDVAFLCEVAQAGIFTISDEIPEQAKAHTIGAFCPTILFPYAREAVASLVSKGTFPQLNLAPINFDAVFAQHMQQQAAAQQQQEQPKADA</sequence>
<name>A0A432WPE9_9GAMM</name>
<evidence type="ECO:0000256" key="3">
    <source>
        <dbReference type="ARBA" id="ARBA00022927"/>
    </source>
</evidence>
<dbReference type="HAMAP" id="MF_00821">
    <property type="entry name" value="SecB"/>
    <property type="match status" value="1"/>
</dbReference>
<accession>A0A432WPE9</accession>
<dbReference type="OrthoDB" id="9795145at2"/>
<evidence type="ECO:0000256" key="1">
    <source>
        <dbReference type="ARBA" id="ARBA00009990"/>
    </source>
</evidence>
<proteinExistence type="inferred from homology"/>
<keyword evidence="3 5" id="KW-0653">Protein transport</keyword>
<dbReference type="NCBIfam" id="NF004393">
    <property type="entry name" value="PRK05751.1-4"/>
    <property type="match status" value="1"/>
</dbReference>
<comment type="subcellular location">
    <subcellularLocation>
        <location evidence="5">Cytoplasm</location>
    </subcellularLocation>
</comment>
<evidence type="ECO:0000256" key="2">
    <source>
        <dbReference type="ARBA" id="ARBA00022448"/>
    </source>
</evidence>
<dbReference type="Gene3D" id="3.10.420.10">
    <property type="entry name" value="SecB-like"/>
    <property type="match status" value="1"/>
</dbReference>
<evidence type="ECO:0000256" key="5">
    <source>
        <dbReference type="HAMAP-Rule" id="MF_00821"/>
    </source>
</evidence>
<dbReference type="GO" id="GO:0005737">
    <property type="term" value="C:cytoplasm"/>
    <property type="evidence" value="ECO:0007669"/>
    <property type="project" value="UniProtKB-SubCell"/>
</dbReference>